<evidence type="ECO:0000256" key="4">
    <source>
        <dbReference type="ARBA" id="ARBA00022490"/>
    </source>
</evidence>
<dbReference type="InterPro" id="IPR033956">
    <property type="entry name" value="Translin"/>
</dbReference>
<dbReference type="InterPro" id="IPR016069">
    <property type="entry name" value="Translin_C"/>
</dbReference>
<keyword evidence="4" id="KW-0963">Cytoplasm</keyword>
<organism evidence="8 9">
    <name type="scientific">Glonium stellatum</name>
    <dbReference type="NCBI Taxonomy" id="574774"/>
    <lineage>
        <taxon>Eukaryota</taxon>
        <taxon>Fungi</taxon>
        <taxon>Dikarya</taxon>
        <taxon>Ascomycota</taxon>
        <taxon>Pezizomycotina</taxon>
        <taxon>Dothideomycetes</taxon>
        <taxon>Pleosporomycetidae</taxon>
        <taxon>Gloniales</taxon>
        <taxon>Gloniaceae</taxon>
        <taxon>Glonium</taxon>
    </lineage>
</organism>
<dbReference type="InterPro" id="IPR036081">
    <property type="entry name" value="Translin_sf"/>
</dbReference>
<dbReference type="OrthoDB" id="829at2759"/>
<dbReference type="Pfam" id="PF01997">
    <property type="entry name" value="Translin"/>
    <property type="match status" value="1"/>
</dbReference>
<sequence length="243" mass="27421">MADRYGMVDPAIFEDLQARVDEDISVRDELREIIQTLEKQGKSVQFVLSRAHSTPASAIRDVISAAEGSIRIEIDTISKLSVAASKLPYYKWNSMWSRQIQDAIFGILFCGWLGGYTTESSGGSQTQGRLLTIEEVGQIMTVSVNLKDRDEFHLTIEEYLHALISLVDELARLARNSVTLGDYQRPLLISQFIKDLHAGFQILNLKNDSLRRRSDGIKYRVKEVEDVVYDLSLRNLIPKSGQA</sequence>
<evidence type="ECO:0000256" key="1">
    <source>
        <dbReference type="ARBA" id="ARBA00004123"/>
    </source>
</evidence>
<reference evidence="8 9" key="1">
    <citation type="journal article" date="2016" name="Nat. Commun.">
        <title>Ectomycorrhizal ecology is imprinted in the genome of the dominant symbiotic fungus Cenococcum geophilum.</title>
        <authorList>
            <consortium name="DOE Joint Genome Institute"/>
            <person name="Peter M."/>
            <person name="Kohler A."/>
            <person name="Ohm R.A."/>
            <person name="Kuo A."/>
            <person name="Krutzmann J."/>
            <person name="Morin E."/>
            <person name="Arend M."/>
            <person name="Barry K.W."/>
            <person name="Binder M."/>
            <person name="Choi C."/>
            <person name="Clum A."/>
            <person name="Copeland A."/>
            <person name="Grisel N."/>
            <person name="Haridas S."/>
            <person name="Kipfer T."/>
            <person name="LaButti K."/>
            <person name="Lindquist E."/>
            <person name="Lipzen A."/>
            <person name="Maire R."/>
            <person name="Meier B."/>
            <person name="Mihaltcheva S."/>
            <person name="Molinier V."/>
            <person name="Murat C."/>
            <person name="Poggeler S."/>
            <person name="Quandt C.A."/>
            <person name="Sperisen C."/>
            <person name="Tritt A."/>
            <person name="Tisserant E."/>
            <person name="Crous P.W."/>
            <person name="Henrissat B."/>
            <person name="Nehls U."/>
            <person name="Egli S."/>
            <person name="Spatafora J.W."/>
            <person name="Grigoriev I.V."/>
            <person name="Martin F.M."/>
        </authorList>
    </citation>
    <scope>NUCLEOTIDE SEQUENCE [LARGE SCALE GENOMIC DNA]</scope>
    <source>
        <strain evidence="8 9">CBS 207.34</strain>
    </source>
</reference>
<keyword evidence="9" id="KW-1185">Reference proteome</keyword>
<evidence type="ECO:0000256" key="3">
    <source>
        <dbReference type="ARBA" id="ARBA00005902"/>
    </source>
</evidence>
<dbReference type="SUPFAM" id="SSF74784">
    <property type="entry name" value="Translin"/>
    <property type="match status" value="1"/>
</dbReference>
<dbReference type="GO" id="GO:0003697">
    <property type="term" value="F:single-stranded DNA binding"/>
    <property type="evidence" value="ECO:0007669"/>
    <property type="project" value="InterPro"/>
</dbReference>
<comment type="subcellular location">
    <subcellularLocation>
        <location evidence="2">Cytoplasm</location>
    </subcellularLocation>
    <subcellularLocation>
        <location evidence="1">Nucleus</location>
    </subcellularLocation>
</comment>
<evidence type="ECO:0000256" key="2">
    <source>
        <dbReference type="ARBA" id="ARBA00004496"/>
    </source>
</evidence>
<dbReference type="FunFam" id="1.20.58.200:FF:000002">
    <property type="entry name" value="Putative translin"/>
    <property type="match status" value="1"/>
</dbReference>
<dbReference type="GO" id="GO:0005634">
    <property type="term" value="C:nucleus"/>
    <property type="evidence" value="ECO:0007669"/>
    <property type="project" value="UniProtKB-SubCell"/>
</dbReference>
<evidence type="ECO:0000256" key="6">
    <source>
        <dbReference type="ARBA" id="ARBA00023125"/>
    </source>
</evidence>
<evidence type="ECO:0000256" key="7">
    <source>
        <dbReference type="ARBA" id="ARBA00023242"/>
    </source>
</evidence>
<evidence type="ECO:0000313" key="9">
    <source>
        <dbReference type="Proteomes" id="UP000250140"/>
    </source>
</evidence>
<dbReference type="PANTHER" id="PTHR10741">
    <property type="entry name" value="TRANSLIN AND TRANSLIN ASSOCIATED PROTEIN X"/>
    <property type="match status" value="1"/>
</dbReference>
<dbReference type="InterPro" id="IPR016068">
    <property type="entry name" value="Translin_N"/>
</dbReference>
<dbReference type="AlphaFoldDB" id="A0A8E2EWU0"/>
<dbReference type="InterPro" id="IPR002848">
    <property type="entry name" value="Translin_fam"/>
</dbReference>
<dbReference type="GO" id="GO:0016070">
    <property type="term" value="P:RNA metabolic process"/>
    <property type="evidence" value="ECO:0007669"/>
    <property type="project" value="InterPro"/>
</dbReference>
<dbReference type="Gene3D" id="1.20.58.190">
    <property type="entry name" value="Translin, domain 1"/>
    <property type="match status" value="1"/>
</dbReference>
<name>A0A8E2EWU0_9PEZI</name>
<evidence type="ECO:0000256" key="5">
    <source>
        <dbReference type="ARBA" id="ARBA00022884"/>
    </source>
</evidence>
<dbReference type="GO" id="GO:0043565">
    <property type="term" value="F:sequence-specific DNA binding"/>
    <property type="evidence" value="ECO:0007669"/>
    <property type="project" value="InterPro"/>
</dbReference>
<comment type="similarity">
    <text evidence="3">Belongs to the translin family.</text>
</comment>
<protein>
    <submittedName>
        <fullName evidence="8">Translin</fullName>
    </submittedName>
</protein>
<dbReference type="EMBL" id="KV750150">
    <property type="protein sequence ID" value="OCL06060.1"/>
    <property type="molecule type" value="Genomic_DNA"/>
</dbReference>
<dbReference type="GO" id="GO:0003723">
    <property type="term" value="F:RNA binding"/>
    <property type="evidence" value="ECO:0007669"/>
    <property type="project" value="UniProtKB-KW"/>
</dbReference>
<dbReference type="Proteomes" id="UP000250140">
    <property type="component" value="Unassembled WGS sequence"/>
</dbReference>
<keyword evidence="6" id="KW-0238">DNA-binding</keyword>
<evidence type="ECO:0000313" key="8">
    <source>
        <dbReference type="EMBL" id="OCL06060.1"/>
    </source>
</evidence>
<keyword evidence="5" id="KW-0694">RNA-binding</keyword>
<dbReference type="CDD" id="cd14819">
    <property type="entry name" value="Translin"/>
    <property type="match status" value="1"/>
</dbReference>
<dbReference type="Gene3D" id="1.20.58.200">
    <property type="entry name" value="Translin, domain 2"/>
    <property type="match status" value="1"/>
</dbReference>
<keyword evidence="7" id="KW-0539">Nucleus</keyword>
<gene>
    <name evidence="8" type="ORF">AOQ84DRAFT_322002</name>
</gene>
<accession>A0A8E2EWU0</accession>
<dbReference type="GO" id="GO:0005737">
    <property type="term" value="C:cytoplasm"/>
    <property type="evidence" value="ECO:0007669"/>
    <property type="project" value="UniProtKB-SubCell"/>
</dbReference>
<proteinExistence type="inferred from homology"/>